<gene>
    <name evidence="1" type="ORF">CA163_07025</name>
</gene>
<dbReference type="EMBL" id="NIXT01000276">
    <property type="protein sequence ID" value="OXE33532.1"/>
    <property type="molecule type" value="Genomic_DNA"/>
</dbReference>
<dbReference type="STRING" id="670.ACZ92_21485"/>
<evidence type="ECO:0000313" key="1">
    <source>
        <dbReference type="EMBL" id="OXE33532.1"/>
    </source>
</evidence>
<protein>
    <submittedName>
        <fullName evidence="1">Uncharacterized protein</fullName>
    </submittedName>
</protein>
<name>A0A0L8UDD6_VIBPH</name>
<sequence>MVQSVHCSLLSSNTVNKLTGALLIFTIFPAHVSANSCDIEGYTIGFFNGVATTLKGAKQGQKKIESTLGIKQFNGEPVEYQLFYNDSYIESNGLNVLADFAETFDQRTQELGQKQFDRWEAFWEIVSGRQDSSIIQKISATFSWFKGFVSDLLSQGMNTMIREFLQLLSTSIDSPDTEKTQMQHKLINDSNTWKGKKLIYIAHSQGNLWVNQSYKYVVSQLGYDADNIHVVHIAPASPTLTPDSEYILSTSDLVINGLQLTGIGSVPVSNTAIAPSTADIAGHGLIEIYLTHPDSINKIKKSVGRAFDSLTKPDMEEHLFEVTYQYTPSFVESHAEPEIKFVDNPSGDWFEKAMYPHYDDSYFEYDSAAYKYKLKPVAGLKYLSHQRDKKDRENQTFTVVQCSNIPNDDPFILGEKSEALIWYGYDEQPDNTKVIVTVRDRYGRKLQSGEQSVSELRRKGWRYQGIFLDLKAKNPYSQKEKSFIEKQNLETSYELHSNSILLPTAS</sequence>
<dbReference type="AlphaFoldDB" id="A0A0L8UDD6"/>
<evidence type="ECO:0000313" key="2">
    <source>
        <dbReference type="Proteomes" id="UP000214596"/>
    </source>
</evidence>
<dbReference type="Proteomes" id="UP000214596">
    <property type="component" value="Unassembled WGS sequence"/>
</dbReference>
<organism evidence="1 2">
    <name type="scientific">Vibrio parahaemolyticus</name>
    <dbReference type="NCBI Taxonomy" id="670"/>
    <lineage>
        <taxon>Bacteria</taxon>
        <taxon>Pseudomonadati</taxon>
        <taxon>Pseudomonadota</taxon>
        <taxon>Gammaproteobacteria</taxon>
        <taxon>Vibrionales</taxon>
        <taxon>Vibrionaceae</taxon>
        <taxon>Vibrio</taxon>
    </lineage>
</organism>
<reference evidence="1 2" key="1">
    <citation type="journal article" date="2017" name="Appl. Environ. Microbiol.">
        <title>Parallel evolution of two clades of a major Atlantic endemic Vibrio parahaemolyticus pathogen lineage by independent acquisition of related pathogenicity islands.</title>
        <authorList>
            <person name="Xu F."/>
            <person name="Gonzalez-Escalona N."/>
            <person name="Drees K.P."/>
            <person name="Sebra R.P."/>
            <person name="Cooper V.S."/>
            <person name="Jones S.H."/>
            <person name="Whistler C.A."/>
        </authorList>
    </citation>
    <scope>NUCLEOTIDE SEQUENCE [LARGE SCALE GENOMIC DNA]</scope>
    <source>
        <strain evidence="1 2">MAVP-3</strain>
    </source>
</reference>
<proteinExistence type="predicted"/>
<comment type="caution">
    <text evidence="1">The sequence shown here is derived from an EMBL/GenBank/DDBJ whole genome shotgun (WGS) entry which is preliminary data.</text>
</comment>
<accession>A0A0L8UDD6</accession>
<dbReference type="OMA" id="ETFDQRT"/>
<dbReference type="OrthoDB" id="5624957at2"/>